<evidence type="ECO:0000256" key="9">
    <source>
        <dbReference type="ARBA" id="ARBA00043187"/>
    </source>
</evidence>
<reference evidence="13 14" key="1">
    <citation type="submission" date="2018-08" db="EMBL/GenBank/DDBJ databases">
        <authorList>
            <person name="Laetsch R D."/>
            <person name="Stevens L."/>
            <person name="Kumar S."/>
            <person name="Blaxter L. M."/>
        </authorList>
    </citation>
    <scope>NUCLEOTIDE SEQUENCE [LARGE SCALE GENOMIC DNA]</scope>
</reference>
<evidence type="ECO:0000313" key="13">
    <source>
        <dbReference type="EMBL" id="VBB30284.1"/>
    </source>
</evidence>
<feature type="binding site" evidence="12">
    <location>
        <position position="64"/>
    </location>
    <ligand>
        <name>Mg(2+)</name>
        <dbReference type="ChEBI" id="CHEBI:18420"/>
        <label>1</label>
    </ligand>
</feature>
<evidence type="ECO:0000256" key="12">
    <source>
        <dbReference type="PIRSR" id="PIRSR605502-1"/>
    </source>
</evidence>
<evidence type="ECO:0000256" key="8">
    <source>
        <dbReference type="ARBA" id="ARBA00042850"/>
    </source>
</evidence>
<dbReference type="GO" id="GO:0005739">
    <property type="term" value="C:mitochondrion"/>
    <property type="evidence" value="ECO:0007669"/>
    <property type="project" value="TreeGrafter"/>
</dbReference>
<evidence type="ECO:0000256" key="4">
    <source>
        <dbReference type="ARBA" id="ARBA00041057"/>
    </source>
</evidence>
<organism evidence="13 14">
    <name type="scientific">Acanthocheilonema viteae</name>
    <name type="common">Filarial nematode worm</name>
    <name type="synonym">Dipetalonema viteae</name>
    <dbReference type="NCBI Taxonomy" id="6277"/>
    <lineage>
        <taxon>Eukaryota</taxon>
        <taxon>Metazoa</taxon>
        <taxon>Ecdysozoa</taxon>
        <taxon>Nematoda</taxon>
        <taxon>Chromadorea</taxon>
        <taxon>Rhabditida</taxon>
        <taxon>Spirurina</taxon>
        <taxon>Spiruromorpha</taxon>
        <taxon>Filarioidea</taxon>
        <taxon>Onchocercidae</taxon>
        <taxon>Acanthocheilonema</taxon>
    </lineage>
</organism>
<dbReference type="InterPro" id="IPR036705">
    <property type="entry name" value="Ribosyl_crysJ1_sf"/>
</dbReference>
<dbReference type="Pfam" id="PF03747">
    <property type="entry name" value="ADP_ribosyl_GH"/>
    <property type="match status" value="1"/>
</dbReference>
<dbReference type="Gene3D" id="1.10.4080.10">
    <property type="entry name" value="ADP-ribosylation/Crystallin J1"/>
    <property type="match status" value="1"/>
</dbReference>
<dbReference type="SUPFAM" id="SSF101478">
    <property type="entry name" value="ADP-ribosylglycohydrolase"/>
    <property type="match status" value="1"/>
</dbReference>
<keyword evidence="3" id="KW-0378">Hydrolase</keyword>
<accession>A0A498SGZ1</accession>
<evidence type="ECO:0000256" key="7">
    <source>
        <dbReference type="ARBA" id="ARBA00042722"/>
    </source>
</evidence>
<evidence type="ECO:0000256" key="2">
    <source>
        <dbReference type="ARBA" id="ARBA00012255"/>
    </source>
</evidence>
<evidence type="ECO:0000256" key="6">
    <source>
        <dbReference type="ARBA" id="ARBA00042471"/>
    </source>
</evidence>
<evidence type="ECO:0000256" key="5">
    <source>
        <dbReference type="ARBA" id="ARBA00042398"/>
    </source>
</evidence>
<sequence length="345" mass="38169">MQYTKRALGCMYGQVIGDSLGSRYEFQSASVVQRMITDDLVQSFLPIIGGGPLQLLPGQEKFEDIAAKKTSKSLPLRKSLIRCGAFNAANVACSYVFWSQSKPPDIGNATRNALTIERQLSPNWHDELSDIEKEAVHREILNNVRNYNVGSLSNGCLMRISPLAIHSINMPIERVEEMVRTDCSLTHCEEDAKQAVFSYVIAIRHLLNGNSNKEAFEVALKSTKSMRIREHLLTAQEKPVPVNIGDQFVNGDGKAMGYIGVALQSAFYELLHGISFTKSLVDAISRGGDTDTNGAIVGALLGARFGIDDVPEKWISTMKKSKPRANFNTIDYNIERIVNKLLIMS</sequence>
<dbReference type="GO" id="GO:0005634">
    <property type="term" value="C:nucleus"/>
    <property type="evidence" value="ECO:0007669"/>
    <property type="project" value="TreeGrafter"/>
</dbReference>
<evidence type="ECO:0000256" key="3">
    <source>
        <dbReference type="ARBA" id="ARBA00022801"/>
    </source>
</evidence>
<feature type="binding site" evidence="12">
    <location>
        <position position="292"/>
    </location>
    <ligand>
        <name>Mg(2+)</name>
        <dbReference type="ChEBI" id="CHEBI:18420"/>
        <label>1</label>
    </ligand>
</feature>
<dbReference type="PANTHER" id="PTHR16222">
    <property type="entry name" value="ADP-RIBOSYLGLYCOHYDROLASE"/>
    <property type="match status" value="1"/>
</dbReference>
<name>A0A498SGZ1_ACAVI</name>
<dbReference type="InterPro" id="IPR005502">
    <property type="entry name" value="Ribosyl_crysJ1"/>
</dbReference>
<feature type="binding site" evidence="12">
    <location>
        <position position="291"/>
    </location>
    <ligand>
        <name>Mg(2+)</name>
        <dbReference type="ChEBI" id="CHEBI:18420"/>
        <label>1</label>
    </ligand>
</feature>
<dbReference type="InterPro" id="IPR050792">
    <property type="entry name" value="ADP-ribosylglycohydrolase"/>
</dbReference>
<keyword evidence="12" id="KW-0479">Metal-binding</keyword>
<keyword evidence="12" id="KW-0460">Magnesium</keyword>
<protein>
    <recommendedName>
        <fullName evidence="4">ADP-ribosylhydrolase ARH3</fullName>
        <ecNumber evidence="2">3.2.1.143</ecNumber>
    </recommendedName>
    <alternativeName>
        <fullName evidence="5">ADP-ribose glycohydrolase ARH3</fullName>
    </alternativeName>
    <alternativeName>
        <fullName evidence="6">ADP-ribosylhydrolase 3</fullName>
    </alternativeName>
    <alternativeName>
        <fullName evidence="9">O-acetyl-ADP-ribose deacetylase ARH3</fullName>
    </alternativeName>
    <alternativeName>
        <fullName evidence="10">Poly(ADP-ribose) glycohydrolase ARH3</fullName>
    </alternativeName>
    <alternativeName>
        <fullName evidence="8">[Protein ADP-ribosylarginine] hydrolase-like protein 2</fullName>
    </alternativeName>
    <alternativeName>
        <fullName evidence="7">[Protein ADP-ribosylserine] hydrolase</fullName>
    </alternativeName>
</protein>
<dbReference type="GO" id="GO:0046872">
    <property type="term" value="F:metal ion binding"/>
    <property type="evidence" value="ECO:0007669"/>
    <property type="project" value="UniProtKB-KW"/>
</dbReference>
<evidence type="ECO:0000256" key="1">
    <source>
        <dbReference type="ARBA" id="ARBA00010702"/>
    </source>
</evidence>
<comment type="similarity">
    <text evidence="1">Belongs to the ADP-ribosylglycohydrolase family.</text>
</comment>
<evidence type="ECO:0000256" key="10">
    <source>
        <dbReference type="ARBA" id="ARBA00043193"/>
    </source>
</evidence>
<gene>
    <name evidence="13" type="ORF">NAV_LOCUS5075</name>
</gene>
<evidence type="ECO:0000256" key="11">
    <source>
        <dbReference type="ARBA" id="ARBA00049015"/>
    </source>
</evidence>
<dbReference type="STRING" id="6277.A0A498SGZ1"/>
<proteinExistence type="inferred from homology"/>
<dbReference type="AlphaFoldDB" id="A0A498SGZ1"/>
<comment type="cofactor">
    <cofactor evidence="12">
        <name>Mg(2+)</name>
        <dbReference type="ChEBI" id="CHEBI:18420"/>
    </cofactor>
    <text evidence="12">Binds 2 magnesium ions per subunit.</text>
</comment>
<dbReference type="OrthoDB" id="410104at2759"/>
<feature type="binding site" evidence="12">
    <location>
        <position position="289"/>
    </location>
    <ligand>
        <name>Mg(2+)</name>
        <dbReference type="ChEBI" id="CHEBI:18420"/>
        <label>1</label>
    </ligand>
</feature>
<dbReference type="EC" id="3.2.1.143" evidence="2"/>
<dbReference type="Proteomes" id="UP000276991">
    <property type="component" value="Unassembled WGS sequence"/>
</dbReference>
<evidence type="ECO:0000313" key="14">
    <source>
        <dbReference type="Proteomes" id="UP000276991"/>
    </source>
</evidence>
<dbReference type="EMBL" id="UPTC01000832">
    <property type="protein sequence ID" value="VBB30284.1"/>
    <property type="molecule type" value="Genomic_DNA"/>
</dbReference>
<comment type="catalytic activity">
    <reaction evidence="11">
        <text>alpha-NAD(+) + H2O = ADP-D-ribose + nicotinamide + H(+)</text>
        <dbReference type="Rhea" id="RHEA:68792"/>
        <dbReference type="ChEBI" id="CHEBI:15377"/>
        <dbReference type="ChEBI" id="CHEBI:15378"/>
        <dbReference type="ChEBI" id="CHEBI:17154"/>
        <dbReference type="ChEBI" id="CHEBI:57967"/>
        <dbReference type="ChEBI" id="CHEBI:77017"/>
    </reaction>
</comment>
<dbReference type="PANTHER" id="PTHR16222:SF24">
    <property type="entry name" value="ADP-RIBOSYLHYDROLASE ARH3"/>
    <property type="match status" value="1"/>
</dbReference>
<dbReference type="GO" id="GO:0004649">
    <property type="term" value="F:poly(ADP-ribose) glycohydrolase activity"/>
    <property type="evidence" value="ECO:0007669"/>
    <property type="project" value="UniProtKB-EC"/>
</dbReference>
<keyword evidence="14" id="KW-1185">Reference proteome</keyword>